<dbReference type="PANTHER" id="PTHR46585:SF1">
    <property type="entry name" value="CHROMO DOMAIN-CONTAINING PROTEIN"/>
    <property type="match status" value="1"/>
</dbReference>
<dbReference type="AlphaFoldDB" id="A0AAD9ISQ7"/>
<sequence>MDHFTTHNEETKASIVERFNRTLKTCMWKYFTKHQTLRYVDVLQDLVESYNRNYHRSIGTTPLQANETNQEDVWQRLYGNESGSSVKPTLNIGDHVRISKVKRHFEKGYLPNWSDEISPLKATARTRPPVYRLVDEHRGTINDTFYEPELQMVLISSDTLYRVQQIISLSGQWECGLVEIQYPHSWYNIRRDNAWFAIVTDSGNNIERGKIEVGYYDRPERLIAAINRTLKEAPDEKNVTLSYSTITQKVTVDVDPGTIFSMDMNIGFNNSFVTTAKEGDSVVDMAQGFYALYVYINVVEPRLVAPLLRIVPLEGKHGDIVSKSFDNVQYVPVLHKEFGTVEVDIRYDAGRSVPFEGGKIEHRPVASIGTGGPIEFLLPGSGDDYLDVANTYLYVQARVTKANGTDIDADTAVGPVNNWVHSLFSQVDVSLNGTLVTPSTNTYSYRAYIETLLSHGKEAKDTQLTSVLWRKDTAGHLDATDDTNDDLKQRRIHTNGSRIVDMMGRLHVDLFFQERYLLNGVDMKIRLVQCKGAFALMADGADADFKVCIVEAALFARKAKLNPAVQMAHIKALEKATAKYPLRRVDCKVFSIPRGSMSHTHENVYLGVLPKRVVLCSIYNDAYNGAYNKNPFNAKHNNMNFLALYVDGQQVPAKPLQPRFDDGCYVRSYVNLFAGTGKMFQDEGNDLTRKDFWEKDTPCSALT</sequence>
<dbReference type="EMBL" id="JAODUO010006486">
    <property type="protein sequence ID" value="KAK2139340.1"/>
    <property type="molecule type" value="Genomic_DNA"/>
</dbReference>
<dbReference type="GO" id="GO:0003676">
    <property type="term" value="F:nucleic acid binding"/>
    <property type="evidence" value="ECO:0007669"/>
    <property type="project" value="InterPro"/>
</dbReference>
<dbReference type="SUPFAM" id="SSF53098">
    <property type="entry name" value="Ribonuclease H-like"/>
    <property type="match status" value="1"/>
</dbReference>
<dbReference type="Proteomes" id="UP001209878">
    <property type="component" value="Unassembled WGS sequence"/>
</dbReference>
<keyword evidence="2" id="KW-1185">Reference proteome</keyword>
<proteinExistence type="predicted"/>
<accession>A0AAD9ISQ7</accession>
<name>A0AAD9ISQ7_RIDPI</name>
<comment type="caution">
    <text evidence="1">The sequence shown here is derived from an EMBL/GenBank/DDBJ whole genome shotgun (WGS) entry which is preliminary data.</text>
</comment>
<reference evidence="1" key="1">
    <citation type="journal article" date="2023" name="Mol. Biol. Evol.">
        <title>Third-Generation Sequencing Reveals the Adaptive Role of the Epigenome in Three Deep-Sea Polychaetes.</title>
        <authorList>
            <person name="Perez M."/>
            <person name="Aroh O."/>
            <person name="Sun Y."/>
            <person name="Lan Y."/>
            <person name="Juniper S.K."/>
            <person name="Young C.R."/>
            <person name="Angers B."/>
            <person name="Qian P.Y."/>
        </authorList>
    </citation>
    <scope>NUCLEOTIDE SEQUENCE</scope>
    <source>
        <strain evidence="1">R07B-5</strain>
    </source>
</reference>
<dbReference type="InterPro" id="IPR012337">
    <property type="entry name" value="RNaseH-like_sf"/>
</dbReference>
<dbReference type="InterPro" id="IPR036397">
    <property type="entry name" value="RNaseH_sf"/>
</dbReference>
<dbReference type="Gene3D" id="3.30.420.10">
    <property type="entry name" value="Ribonuclease H-like superfamily/Ribonuclease H"/>
    <property type="match status" value="1"/>
</dbReference>
<evidence type="ECO:0000313" key="1">
    <source>
        <dbReference type="EMBL" id="KAK2139340.1"/>
    </source>
</evidence>
<protein>
    <recommendedName>
        <fullName evidence="3">Integrase catalytic domain-containing protein</fullName>
    </recommendedName>
</protein>
<dbReference type="PANTHER" id="PTHR46585">
    <property type="entry name" value="INTEGRASE CORE DOMAIN CONTAINING PROTEIN"/>
    <property type="match status" value="1"/>
</dbReference>
<evidence type="ECO:0008006" key="3">
    <source>
        <dbReference type="Google" id="ProtNLM"/>
    </source>
</evidence>
<evidence type="ECO:0000313" key="2">
    <source>
        <dbReference type="Proteomes" id="UP001209878"/>
    </source>
</evidence>
<gene>
    <name evidence="1" type="ORF">NP493_6491g00001</name>
</gene>
<organism evidence="1 2">
    <name type="scientific">Ridgeia piscesae</name>
    <name type="common">Tubeworm</name>
    <dbReference type="NCBI Taxonomy" id="27915"/>
    <lineage>
        <taxon>Eukaryota</taxon>
        <taxon>Metazoa</taxon>
        <taxon>Spiralia</taxon>
        <taxon>Lophotrochozoa</taxon>
        <taxon>Annelida</taxon>
        <taxon>Polychaeta</taxon>
        <taxon>Sedentaria</taxon>
        <taxon>Canalipalpata</taxon>
        <taxon>Sabellida</taxon>
        <taxon>Siboglinidae</taxon>
        <taxon>Ridgeia</taxon>
    </lineage>
</organism>